<evidence type="ECO:0000256" key="11">
    <source>
        <dbReference type="ARBA" id="ARBA00048070"/>
    </source>
</evidence>
<dbReference type="InterPro" id="IPR050929">
    <property type="entry name" value="PFKA"/>
</dbReference>
<evidence type="ECO:0000256" key="8">
    <source>
        <dbReference type="ARBA" id="ARBA00022840"/>
    </source>
</evidence>
<dbReference type="PANTHER" id="PTHR45770">
    <property type="entry name" value="ATP-DEPENDENT 6-PHOSPHOFRUCTOKINASE 1"/>
    <property type="match status" value="1"/>
</dbReference>
<dbReference type="GO" id="GO:0046872">
    <property type="term" value="F:metal ion binding"/>
    <property type="evidence" value="ECO:0007669"/>
    <property type="project" value="UniProtKB-KW"/>
</dbReference>
<dbReference type="PROSITE" id="PS00383">
    <property type="entry name" value="TYR_PHOSPHATASE_1"/>
    <property type="match status" value="1"/>
</dbReference>
<dbReference type="GO" id="GO:0006002">
    <property type="term" value="P:fructose 6-phosphate metabolic process"/>
    <property type="evidence" value="ECO:0007669"/>
    <property type="project" value="InterPro"/>
</dbReference>
<dbReference type="Gene3D" id="3.90.190.10">
    <property type="entry name" value="Protein tyrosine phosphatase superfamily"/>
    <property type="match status" value="1"/>
</dbReference>
<dbReference type="InterPro" id="IPR035966">
    <property type="entry name" value="PKF_sf"/>
</dbReference>
<dbReference type="Gene3D" id="3.40.50.450">
    <property type="match status" value="1"/>
</dbReference>
<protein>
    <recommendedName>
        <fullName evidence="12">Tyrosine specific protein phosphatases domain-containing protein</fullName>
    </recommendedName>
</protein>
<dbReference type="FunFam" id="3.40.50.450:FF:000002">
    <property type="entry name" value="ATP-dependent 6-phosphofructokinase"/>
    <property type="match status" value="1"/>
</dbReference>
<dbReference type="SUPFAM" id="SSF52799">
    <property type="entry name" value="(Phosphotyrosine protein) phosphatases II"/>
    <property type="match status" value="1"/>
</dbReference>
<dbReference type="InterPro" id="IPR029021">
    <property type="entry name" value="Prot-tyrosine_phosphatase-like"/>
</dbReference>
<keyword evidence="8" id="KW-0067">ATP-binding</keyword>
<evidence type="ECO:0000256" key="4">
    <source>
        <dbReference type="ARBA" id="ARBA00022679"/>
    </source>
</evidence>
<keyword evidence="9" id="KW-0460">Magnesium</keyword>
<evidence type="ECO:0000256" key="1">
    <source>
        <dbReference type="ARBA" id="ARBA00001946"/>
    </source>
</evidence>
<organism evidence="13 14">
    <name type="scientific">Trapa natans</name>
    <name type="common">Water chestnut</name>
    <dbReference type="NCBI Taxonomy" id="22666"/>
    <lineage>
        <taxon>Eukaryota</taxon>
        <taxon>Viridiplantae</taxon>
        <taxon>Streptophyta</taxon>
        <taxon>Embryophyta</taxon>
        <taxon>Tracheophyta</taxon>
        <taxon>Spermatophyta</taxon>
        <taxon>Magnoliopsida</taxon>
        <taxon>eudicotyledons</taxon>
        <taxon>Gunneridae</taxon>
        <taxon>Pentapetalae</taxon>
        <taxon>rosids</taxon>
        <taxon>malvids</taxon>
        <taxon>Myrtales</taxon>
        <taxon>Lythraceae</taxon>
        <taxon>Trapa</taxon>
    </lineage>
</organism>
<feature type="domain" description="Tyrosine specific protein phosphatases" evidence="12">
    <location>
        <begin position="6"/>
        <end position="48"/>
    </location>
</feature>
<dbReference type="InterPro" id="IPR022953">
    <property type="entry name" value="ATP_PFK"/>
</dbReference>
<dbReference type="AlphaFoldDB" id="A0AAN7M0H1"/>
<keyword evidence="10" id="KW-0324">Glycolysis</keyword>
<keyword evidence="7" id="KW-0418">Kinase</keyword>
<evidence type="ECO:0000259" key="12">
    <source>
        <dbReference type="PROSITE" id="PS50056"/>
    </source>
</evidence>
<evidence type="ECO:0000256" key="2">
    <source>
        <dbReference type="ARBA" id="ARBA00002659"/>
    </source>
</evidence>
<evidence type="ECO:0000256" key="3">
    <source>
        <dbReference type="ARBA" id="ARBA00022533"/>
    </source>
</evidence>
<evidence type="ECO:0000256" key="6">
    <source>
        <dbReference type="ARBA" id="ARBA00022741"/>
    </source>
</evidence>
<evidence type="ECO:0000256" key="9">
    <source>
        <dbReference type="ARBA" id="ARBA00022842"/>
    </source>
</evidence>
<evidence type="ECO:0000313" key="14">
    <source>
        <dbReference type="Proteomes" id="UP001346149"/>
    </source>
</evidence>
<comment type="caution">
    <text evidence="13">The sequence shown here is derived from an EMBL/GenBank/DDBJ whole genome shotgun (WGS) entry which is preliminary data.</text>
</comment>
<keyword evidence="3" id="KW-0021">Allosteric enzyme</keyword>
<dbReference type="NCBIfam" id="NF005301">
    <property type="entry name" value="PRK06830.1"/>
    <property type="match status" value="1"/>
</dbReference>
<dbReference type="InterPro" id="IPR000023">
    <property type="entry name" value="Phosphofructokinase_dom"/>
</dbReference>
<keyword evidence="4" id="KW-0808">Transferase</keyword>
<comment type="cofactor">
    <cofactor evidence="1">
        <name>Mg(2+)</name>
        <dbReference type="ChEBI" id="CHEBI:18420"/>
    </cofactor>
</comment>
<reference evidence="13 14" key="1">
    <citation type="journal article" date="2023" name="Hortic Res">
        <title>Pangenome of water caltrop reveals structural variations and asymmetric subgenome divergence after allopolyploidization.</title>
        <authorList>
            <person name="Zhang X."/>
            <person name="Chen Y."/>
            <person name="Wang L."/>
            <person name="Yuan Y."/>
            <person name="Fang M."/>
            <person name="Shi L."/>
            <person name="Lu R."/>
            <person name="Comes H.P."/>
            <person name="Ma Y."/>
            <person name="Chen Y."/>
            <person name="Huang G."/>
            <person name="Zhou Y."/>
            <person name="Zheng Z."/>
            <person name="Qiu Y."/>
        </authorList>
    </citation>
    <scope>NUCLEOTIDE SEQUENCE [LARGE SCALE GENOMIC DNA]</scope>
    <source>
        <strain evidence="13">F231</strain>
    </source>
</reference>
<dbReference type="GO" id="GO:0003872">
    <property type="term" value="F:6-phosphofructokinase activity"/>
    <property type="evidence" value="ECO:0007669"/>
    <property type="project" value="UniProtKB-EC"/>
</dbReference>
<dbReference type="EMBL" id="JAXQNO010000010">
    <property type="protein sequence ID" value="KAK4789653.1"/>
    <property type="molecule type" value="Genomic_DNA"/>
</dbReference>
<sequence length="516" mass="56346">MVKQPVHCKAGRGRSTTIVKYKHMTPATALEHVRSGRPRVLLAPSQWKAVQRYSKSQSALSSSCPATADEVLITEVGLEGYICSSHENDNSRLELAPVQKATRAMPMIAKLSCHFTSLKDSGSLGPISWRQQRLVHTNTVSCYRMGLSGASKSKIVTGDGGYILEDVPHLSDYISDLPTYPNPLKTNPAYSVVKQYFVHEDDTVVLKIIAHKSSLRGLHFRRAGPRKKVYFNPDDVHACIVTCGGLCPGLNTVIREIVCGLDSMYGVKKVLGIEGGYKGFYSRNTIPLSPKVVNDIHKRGGTVLGTSRGGHDTTKIVDSIQDRGINQVYIIGGDGTQKGASFIYEEVKKRGLKVVVAGIPKTIDNDISIIDKSFGFDTAVEEAQRAINAAHVEAESGENGIGVVKVMGRYSGFIAMYATLASRDVDCCLIPESPFYLEGPGGLFEFIDRRLKENGHMVLVIAEGAGQELLGSRHSSESKDASGNKLLRDIGLWLSQKIKDYFSKHTKMAINLKYIG</sequence>
<gene>
    <name evidence="13" type="ORF">SAY86_016957</name>
</gene>
<evidence type="ECO:0000256" key="7">
    <source>
        <dbReference type="ARBA" id="ARBA00022777"/>
    </source>
</evidence>
<dbReference type="PRINTS" id="PR00476">
    <property type="entry name" value="PHFRCTKINASE"/>
</dbReference>
<proteinExistence type="predicted"/>
<dbReference type="SUPFAM" id="SSF53784">
    <property type="entry name" value="Phosphofructokinase"/>
    <property type="match status" value="1"/>
</dbReference>
<dbReference type="GO" id="GO:0005737">
    <property type="term" value="C:cytoplasm"/>
    <property type="evidence" value="ECO:0007669"/>
    <property type="project" value="UniProtKB-ARBA"/>
</dbReference>
<dbReference type="InterPro" id="IPR016130">
    <property type="entry name" value="Tyr_Pase_AS"/>
</dbReference>
<name>A0AAN7M0H1_TRANT</name>
<evidence type="ECO:0000256" key="10">
    <source>
        <dbReference type="ARBA" id="ARBA00023152"/>
    </source>
</evidence>
<comment type="function">
    <text evidence="2">Catalyzes the phosphorylation of D-fructose 6-phosphate to fructose 1,6-bisphosphate by ATP, the first committing step of glycolysis.</text>
</comment>
<keyword evidence="5" id="KW-0479">Metal-binding</keyword>
<dbReference type="Proteomes" id="UP001346149">
    <property type="component" value="Unassembled WGS sequence"/>
</dbReference>
<dbReference type="InterPro" id="IPR000387">
    <property type="entry name" value="Tyr_Pase_dom"/>
</dbReference>
<keyword evidence="6" id="KW-0547">Nucleotide-binding</keyword>
<accession>A0AAN7M0H1</accession>
<evidence type="ECO:0000256" key="5">
    <source>
        <dbReference type="ARBA" id="ARBA00022723"/>
    </source>
</evidence>
<evidence type="ECO:0000313" key="13">
    <source>
        <dbReference type="EMBL" id="KAK4789653.1"/>
    </source>
</evidence>
<dbReference type="Pfam" id="PF00365">
    <property type="entry name" value="PFK"/>
    <property type="match status" value="1"/>
</dbReference>
<dbReference type="GO" id="GO:0005524">
    <property type="term" value="F:ATP binding"/>
    <property type="evidence" value="ECO:0007669"/>
    <property type="project" value="UniProtKB-KW"/>
</dbReference>
<comment type="catalytic activity">
    <reaction evidence="11">
        <text>beta-D-fructose 6-phosphate + ATP = beta-D-fructose 1,6-bisphosphate + ADP + H(+)</text>
        <dbReference type="Rhea" id="RHEA:16109"/>
        <dbReference type="ChEBI" id="CHEBI:15378"/>
        <dbReference type="ChEBI" id="CHEBI:30616"/>
        <dbReference type="ChEBI" id="CHEBI:32966"/>
        <dbReference type="ChEBI" id="CHEBI:57634"/>
        <dbReference type="ChEBI" id="CHEBI:456216"/>
        <dbReference type="EC" id="2.7.1.11"/>
    </reaction>
</comment>
<dbReference type="PROSITE" id="PS50056">
    <property type="entry name" value="TYR_PHOSPHATASE_2"/>
    <property type="match status" value="1"/>
</dbReference>
<keyword evidence="14" id="KW-1185">Reference proteome</keyword>
<dbReference type="GO" id="GO:0016787">
    <property type="term" value="F:hydrolase activity"/>
    <property type="evidence" value="ECO:0007669"/>
    <property type="project" value="UniProtKB-ARBA"/>
</dbReference>